<dbReference type="SUPFAM" id="SSF109755">
    <property type="entry name" value="PhoU-like"/>
    <property type="match status" value="1"/>
</dbReference>
<dbReference type="PANTHER" id="PTHR42930:SF3">
    <property type="entry name" value="PHOSPHATE-SPECIFIC TRANSPORT SYSTEM ACCESSORY PROTEIN PHOU"/>
    <property type="match status" value="1"/>
</dbReference>
<dbReference type="NCBIfam" id="TIGR02135">
    <property type="entry name" value="phoU_full"/>
    <property type="match status" value="1"/>
</dbReference>
<dbReference type="PIRSF" id="PIRSF003107">
    <property type="entry name" value="PhoU"/>
    <property type="match status" value="1"/>
</dbReference>
<evidence type="ECO:0000256" key="7">
    <source>
        <dbReference type="PIRNR" id="PIRNR003107"/>
    </source>
</evidence>
<comment type="similarity">
    <text evidence="2 7">Belongs to the PhoU family.</text>
</comment>
<dbReference type="InterPro" id="IPR038078">
    <property type="entry name" value="PhoU-like_sf"/>
</dbReference>
<evidence type="ECO:0000256" key="4">
    <source>
        <dbReference type="ARBA" id="ARBA00022448"/>
    </source>
</evidence>
<evidence type="ECO:0000259" key="8">
    <source>
        <dbReference type="Pfam" id="PF01895"/>
    </source>
</evidence>
<keyword evidence="6 7" id="KW-0592">Phosphate transport</keyword>
<dbReference type="FunFam" id="1.20.58.220:FF:000004">
    <property type="entry name" value="Phosphate-specific transport system accessory protein PhoU"/>
    <property type="match status" value="1"/>
</dbReference>
<dbReference type="InterPro" id="IPR026022">
    <property type="entry name" value="PhoU_dom"/>
</dbReference>
<reference evidence="9 10" key="2">
    <citation type="journal article" date="2011" name="Stand. Genomic Sci.">
        <title>Complete genome sequence of Mahella australiensis type strain (50-1 BON).</title>
        <authorList>
            <person name="Sikorski J."/>
            <person name="Teshima H."/>
            <person name="Nolan M."/>
            <person name="Lucas S."/>
            <person name="Hammon N."/>
            <person name="Deshpande S."/>
            <person name="Cheng J.F."/>
            <person name="Pitluck S."/>
            <person name="Liolios K."/>
            <person name="Pagani I."/>
            <person name="Ivanova N."/>
            <person name="Huntemann M."/>
            <person name="Mavromatis K."/>
            <person name="Ovchinikova G."/>
            <person name="Pati A."/>
            <person name="Tapia R."/>
            <person name="Han C."/>
            <person name="Goodwin L."/>
            <person name="Chen A."/>
            <person name="Palaniappan K."/>
            <person name="Land M."/>
            <person name="Hauser L."/>
            <person name="Ngatchou-Djao O.D."/>
            <person name="Rohde M."/>
            <person name="Pukall R."/>
            <person name="Spring S."/>
            <person name="Abt B."/>
            <person name="Goker M."/>
            <person name="Detter J.C."/>
            <person name="Woyke T."/>
            <person name="Bristow J."/>
            <person name="Markowitz V."/>
            <person name="Hugenholtz P."/>
            <person name="Eisen J.A."/>
            <person name="Kyrpides N.C."/>
            <person name="Klenk H.P."/>
            <person name="Lapidus A."/>
        </authorList>
    </citation>
    <scope>NUCLEOTIDE SEQUENCE [LARGE SCALE GENOMIC DNA]</scope>
    <source>
        <strain evidence="10">DSM 15567 / CIP 107919 / 50-1 BON</strain>
    </source>
</reference>
<name>F4A143_MAHA5</name>
<evidence type="ECO:0000256" key="5">
    <source>
        <dbReference type="ARBA" id="ARBA00022490"/>
    </source>
</evidence>
<sequence>MVMREHFNEELSELHNMVLRMGSVVEESIDRAIDSLLQHDMELAEGIIKDDDIPDNMELEIQDKCVTLIATQQPLAKDLRTICAALKISTDLERIGDYAVDIAKTTIRLKGQNYIKPLIDIPQMAKTTIGMIKDALDSYVNENVALAEEVCVRDDVIDGIYRNIFHEMISIMMDDNSTILQAMYLLLVARYIERIADHTTNICEWVIYTVTGEKKNLND</sequence>
<evidence type="ECO:0000313" key="10">
    <source>
        <dbReference type="Proteomes" id="UP000008457"/>
    </source>
</evidence>
<comment type="subunit">
    <text evidence="3 7">Homodimer.</text>
</comment>
<proteinExistence type="inferred from homology"/>
<keyword evidence="5 7" id="KW-0963">Cytoplasm</keyword>
<organism evidence="9 10">
    <name type="scientific">Mahella australiensis (strain DSM 15567 / CIP 107919 / 50-1 BON)</name>
    <dbReference type="NCBI Taxonomy" id="697281"/>
    <lineage>
        <taxon>Bacteria</taxon>
        <taxon>Bacillati</taxon>
        <taxon>Bacillota</taxon>
        <taxon>Clostridia</taxon>
        <taxon>Thermoanaerobacterales</taxon>
        <taxon>Thermoanaerobacterales Family IV. Incertae Sedis</taxon>
        <taxon>Mahella</taxon>
    </lineage>
</organism>
<dbReference type="KEGG" id="mas:Mahau_0746"/>
<dbReference type="GO" id="GO:0045936">
    <property type="term" value="P:negative regulation of phosphate metabolic process"/>
    <property type="evidence" value="ECO:0007669"/>
    <property type="project" value="InterPro"/>
</dbReference>
<evidence type="ECO:0000256" key="6">
    <source>
        <dbReference type="ARBA" id="ARBA00022592"/>
    </source>
</evidence>
<dbReference type="STRING" id="697281.Mahau_0746"/>
<dbReference type="AlphaFoldDB" id="F4A143"/>
<reference evidence="10" key="1">
    <citation type="submission" date="2010-11" db="EMBL/GenBank/DDBJ databases">
        <title>The complete genome of Mahella australiensis DSM 15567.</title>
        <authorList>
            <consortium name="US DOE Joint Genome Institute (JGI-PGF)"/>
            <person name="Lucas S."/>
            <person name="Copeland A."/>
            <person name="Lapidus A."/>
            <person name="Bruce D."/>
            <person name="Goodwin L."/>
            <person name="Pitluck S."/>
            <person name="Kyrpides N."/>
            <person name="Mavromatis K."/>
            <person name="Pagani I."/>
            <person name="Ivanova N."/>
            <person name="Teshima H."/>
            <person name="Brettin T."/>
            <person name="Detter J.C."/>
            <person name="Han C."/>
            <person name="Tapia R."/>
            <person name="Land M."/>
            <person name="Hauser L."/>
            <person name="Markowitz V."/>
            <person name="Cheng J.-F."/>
            <person name="Hugenholtz P."/>
            <person name="Woyke T."/>
            <person name="Wu D."/>
            <person name="Spring S."/>
            <person name="Pukall R."/>
            <person name="Steenblock K."/>
            <person name="Schneider S."/>
            <person name="Klenk H.-P."/>
            <person name="Eisen J.A."/>
        </authorList>
    </citation>
    <scope>NUCLEOTIDE SEQUENCE [LARGE SCALE GENOMIC DNA]</scope>
    <source>
        <strain evidence="10">DSM 15567 / CIP 107919 / 50-1 BON</strain>
    </source>
</reference>
<comment type="function">
    <text evidence="7">Plays a role in the regulation of phosphate uptake.</text>
</comment>
<dbReference type="GO" id="GO:0030643">
    <property type="term" value="P:intracellular phosphate ion homeostasis"/>
    <property type="evidence" value="ECO:0007669"/>
    <property type="project" value="InterPro"/>
</dbReference>
<dbReference type="eggNOG" id="COG0704">
    <property type="taxonomic scope" value="Bacteria"/>
</dbReference>
<feature type="domain" description="PhoU" evidence="8">
    <location>
        <begin position="18"/>
        <end position="105"/>
    </location>
</feature>
<dbReference type="PANTHER" id="PTHR42930">
    <property type="entry name" value="PHOSPHATE-SPECIFIC TRANSPORT SYSTEM ACCESSORY PROTEIN PHOU"/>
    <property type="match status" value="1"/>
</dbReference>
<gene>
    <name evidence="9" type="ordered locus">Mahau_0746</name>
</gene>
<dbReference type="HOGENOM" id="CLU_078518_3_0_9"/>
<dbReference type="GO" id="GO:0005737">
    <property type="term" value="C:cytoplasm"/>
    <property type="evidence" value="ECO:0007669"/>
    <property type="project" value="UniProtKB-SubCell"/>
</dbReference>
<dbReference type="EMBL" id="CP002360">
    <property type="protein sequence ID" value="AEE95946.1"/>
    <property type="molecule type" value="Genomic_DNA"/>
</dbReference>
<dbReference type="GO" id="GO:0006817">
    <property type="term" value="P:phosphate ion transport"/>
    <property type="evidence" value="ECO:0007669"/>
    <property type="project" value="UniProtKB-KW"/>
</dbReference>
<dbReference type="InterPro" id="IPR028366">
    <property type="entry name" value="PhoU"/>
</dbReference>
<evidence type="ECO:0000313" key="9">
    <source>
        <dbReference type="EMBL" id="AEE95946.1"/>
    </source>
</evidence>
<keyword evidence="10" id="KW-1185">Reference proteome</keyword>
<comment type="subcellular location">
    <subcellularLocation>
        <location evidence="1 7">Cytoplasm</location>
    </subcellularLocation>
</comment>
<dbReference type="Proteomes" id="UP000008457">
    <property type="component" value="Chromosome"/>
</dbReference>
<dbReference type="Pfam" id="PF01895">
    <property type="entry name" value="PhoU"/>
    <property type="match status" value="2"/>
</dbReference>
<dbReference type="Gene3D" id="1.20.58.220">
    <property type="entry name" value="Phosphate transport system protein phou homolog 2, domain 2"/>
    <property type="match status" value="1"/>
</dbReference>
<evidence type="ECO:0000256" key="1">
    <source>
        <dbReference type="ARBA" id="ARBA00004496"/>
    </source>
</evidence>
<feature type="domain" description="PhoU" evidence="8">
    <location>
        <begin position="121"/>
        <end position="206"/>
    </location>
</feature>
<dbReference type="RefSeq" id="WP_013780376.1">
    <property type="nucleotide sequence ID" value="NC_015520.1"/>
</dbReference>
<evidence type="ECO:0000256" key="3">
    <source>
        <dbReference type="ARBA" id="ARBA00011738"/>
    </source>
</evidence>
<protein>
    <recommendedName>
        <fullName evidence="7">Phosphate-specific transport system accessory protein PhoU</fullName>
    </recommendedName>
</protein>
<accession>F4A143</accession>
<keyword evidence="4 7" id="KW-0813">Transport</keyword>
<evidence type="ECO:0000256" key="2">
    <source>
        <dbReference type="ARBA" id="ARBA00008107"/>
    </source>
</evidence>